<dbReference type="PANTHER" id="PTHR12526">
    <property type="entry name" value="GLYCOSYLTRANSFERASE"/>
    <property type="match status" value="1"/>
</dbReference>
<feature type="domain" description="Glycosyltransferase subfamily 4-like N-terminal" evidence="4">
    <location>
        <begin position="32"/>
        <end position="181"/>
    </location>
</feature>
<dbReference type="InterPro" id="IPR001296">
    <property type="entry name" value="Glyco_trans_1"/>
</dbReference>
<keyword evidence="1" id="KW-0328">Glycosyltransferase</keyword>
<evidence type="ECO:0000259" key="4">
    <source>
        <dbReference type="Pfam" id="PF13579"/>
    </source>
</evidence>
<organism evidence="5 6">
    <name type="scientific">Cellulomonas iranensis</name>
    <dbReference type="NCBI Taxonomy" id="76862"/>
    <lineage>
        <taxon>Bacteria</taxon>
        <taxon>Bacillati</taxon>
        <taxon>Actinomycetota</taxon>
        <taxon>Actinomycetes</taxon>
        <taxon>Micrococcales</taxon>
        <taxon>Cellulomonadaceae</taxon>
        <taxon>Cellulomonas</taxon>
    </lineage>
</organism>
<dbReference type="SUPFAM" id="SSF53756">
    <property type="entry name" value="UDP-Glycosyltransferase/glycogen phosphorylase"/>
    <property type="match status" value="1"/>
</dbReference>
<dbReference type="Pfam" id="PF00534">
    <property type="entry name" value="Glycos_transf_1"/>
    <property type="match status" value="1"/>
</dbReference>
<protein>
    <submittedName>
        <fullName evidence="5">Glycosyltransferase involved in cell wall biosynthesis</fullName>
    </submittedName>
</protein>
<evidence type="ECO:0000313" key="6">
    <source>
        <dbReference type="Proteomes" id="UP001240250"/>
    </source>
</evidence>
<gene>
    <name evidence="5" type="ORF">JO380_000851</name>
</gene>
<dbReference type="EMBL" id="JAUSVM010000001">
    <property type="protein sequence ID" value="MDQ0424470.1"/>
    <property type="molecule type" value="Genomic_DNA"/>
</dbReference>
<evidence type="ECO:0000259" key="3">
    <source>
        <dbReference type="Pfam" id="PF00534"/>
    </source>
</evidence>
<dbReference type="InterPro" id="IPR028098">
    <property type="entry name" value="Glyco_trans_4-like_N"/>
</dbReference>
<reference evidence="5 6" key="1">
    <citation type="submission" date="2023-07" db="EMBL/GenBank/DDBJ databases">
        <title>Sequencing the genomes of 1000 actinobacteria strains.</title>
        <authorList>
            <person name="Klenk H.-P."/>
        </authorList>
    </citation>
    <scope>NUCLEOTIDE SEQUENCE [LARGE SCALE GENOMIC DNA]</scope>
    <source>
        <strain evidence="5 6">DSM 14785</strain>
    </source>
</reference>
<dbReference type="Gene3D" id="3.40.50.2000">
    <property type="entry name" value="Glycogen Phosphorylase B"/>
    <property type="match status" value="2"/>
</dbReference>
<comment type="caution">
    <text evidence="5">The sequence shown here is derived from an EMBL/GenBank/DDBJ whole genome shotgun (WGS) entry which is preliminary data.</text>
</comment>
<keyword evidence="2" id="KW-0808">Transferase</keyword>
<evidence type="ECO:0000313" key="5">
    <source>
        <dbReference type="EMBL" id="MDQ0424470.1"/>
    </source>
</evidence>
<accession>A0ABU0GGJ3</accession>
<dbReference type="Pfam" id="PF13579">
    <property type="entry name" value="Glyco_trans_4_4"/>
    <property type="match status" value="1"/>
</dbReference>
<evidence type="ECO:0000256" key="1">
    <source>
        <dbReference type="ARBA" id="ARBA00022676"/>
    </source>
</evidence>
<keyword evidence="6" id="KW-1185">Reference proteome</keyword>
<dbReference type="RefSeq" id="WP_217997375.1">
    <property type="nucleotide sequence ID" value="NZ_CP194061.1"/>
</dbReference>
<dbReference type="Proteomes" id="UP001240250">
    <property type="component" value="Unassembled WGS sequence"/>
</dbReference>
<evidence type="ECO:0000256" key="2">
    <source>
        <dbReference type="ARBA" id="ARBA00022679"/>
    </source>
</evidence>
<proteinExistence type="predicted"/>
<name>A0ABU0GGJ3_9CELL</name>
<sequence length="393" mass="41376">MPTARTTDPAATVEGLRVLHVVTLHTPENAFGGPTRVALNLARGLNARGGRARLVALADGFDDLPDAVEDVPARLYRRRRLAPALEVSGITSIALGADLPRLVRRADVVHVHLMRDLVTLPAAAVALAAGAPLVVQTHGMVDPSSKPLARFFDALVVRRVLRRADVLLHLTDEERDDVRATARTALPHARRLVNGVELQPRRPLPQAPRVLYLARLQDRKRPEDFVRCMPAVLAQHPGARFVLAGSDSGALARTLAVADELGVRDSLDVLGGLPHDEALAELARASVYVLPSVGETFPVSVLEAMACGVPAVVTSSNGLAPDVAEAGAGAVGDDVPTLAAAVARLLDADANDAASRAAHALVAARYSIDAVVDELAHAYADARAAHPARRATA</sequence>
<feature type="domain" description="Glycosyl transferase family 1" evidence="3">
    <location>
        <begin position="207"/>
        <end position="349"/>
    </location>
</feature>